<sequence length="123" mass="14144">MSPHPILTQRFDTSDVAFSTIDKEIAALREKIRTLHAFRNTFTSVHALPSEILTRIFSFVRHLPGTDLYHGNDFLKWIAVTHVSQQWRNVAIGSPLLWSDLSSTYKQHVTETWLRRSKSAPLS</sequence>
<dbReference type="Proteomes" id="UP000308600">
    <property type="component" value="Unassembled WGS sequence"/>
</dbReference>
<protein>
    <submittedName>
        <fullName evidence="1">Uncharacterized protein</fullName>
    </submittedName>
</protein>
<proteinExistence type="predicted"/>
<evidence type="ECO:0000313" key="1">
    <source>
        <dbReference type="EMBL" id="TFK65482.1"/>
    </source>
</evidence>
<dbReference type="EMBL" id="ML208435">
    <property type="protein sequence ID" value="TFK65482.1"/>
    <property type="molecule type" value="Genomic_DNA"/>
</dbReference>
<evidence type="ECO:0000313" key="2">
    <source>
        <dbReference type="Proteomes" id="UP000308600"/>
    </source>
</evidence>
<gene>
    <name evidence="1" type="ORF">BDN72DRAFT_773298</name>
</gene>
<accession>A0ACD3AKR4</accession>
<keyword evidence="2" id="KW-1185">Reference proteome</keyword>
<name>A0ACD3AKR4_9AGAR</name>
<organism evidence="1 2">
    <name type="scientific">Pluteus cervinus</name>
    <dbReference type="NCBI Taxonomy" id="181527"/>
    <lineage>
        <taxon>Eukaryota</taxon>
        <taxon>Fungi</taxon>
        <taxon>Dikarya</taxon>
        <taxon>Basidiomycota</taxon>
        <taxon>Agaricomycotina</taxon>
        <taxon>Agaricomycetes</taxon>
        <taxon>Agaricomycetidae</taxon>
        <taxon>Agaricales</taxon>
        <taxon>Pluteineae</taxon>
        <taxon>Pluteaceae</taxon>
        <taxon>Pluteus</taxon>
    </lineage>
</organism>
<reference evidence="1 2" key="1">
    <citation type="journal article" date="2019" name="Nat. Ecol. Evol.">
        <title>Megaphylogeny resolves global patterns of mushroom evolution.</title>
        <authorList>
            <person name="Varga T."/>
            <person name="Krizsan K."/>
            <person name="Foldi C."/>
            <person name="Dima B."/>
            <person name="Sanchez-Garcia M."/>
            <person name="Sanchez-Ramirez S."/>
            <person name="Szollosi G.J."/>
            <person name="Szarkandi J.G."/>
            <person name="Papp V."/>
            <person name="Albert L."/>
            <person name="Andreopoulos W."/>
            <person name="Angelini C."/>
            <person name="Antonin V."/>
            <person name="Barry K.W."/>
            <person name="Bougher N.L."/>
            <person name="Buchanan P."/>
            <person name="Buyck B."/>
            <person name="Bense V."/>
            <person name="Catcheside P."/>
            <person name="Chovatia M."/>
            <person name="Cooper J."/>
            <person name="Damon W."/>
            <person name="Desjardin D."/>
            <person name="Finy P."/>
            <person name="Geml J."/>
            <person name="Haridas S."/>
            <person name="Hughes K."/>
            <person name="Justo A."/>
            <person name="Karasinski D."/>
            <person name="Kautmanova I."/>
            <person name="Kiss B."/>
            <person name="Kocsube S."/>
            <person name="Kotiranta H."/>
            <person name="LaButti K.M."/>
            <person name="Lechner B.E."/>
            <person name="Liimatainen K."/>
            <person name="Lipzen A."/>
            <person name="Lukacs Z."/>
            <person name="Mihaltcheva S."/>
            <person name="Morgado L.N."/>
            <person name="Niskanen T."/>
            <person name="Noordeloos M.E."/>
            <person name="Ohm R.A."/>
            <person name="Ortiz-Santana B."/>
            <person name="Ovrebo C."/>
            <person name="Racz N."/>
            <person name="Riley R."/>
            <person name="Savchenko A."/>
            <person name="Shiryaev A."/>
            <person name="Soop K."/>
            <person name="Spirin V."/>
            <person name="Szebenyi C."/>
            <person name="Tomsovsky M."/>
            <person name="Tulloss R.E."/>
            <person name="Uehling J."/>
            <person name="Grigoriev I.V."/>
            <person name="Vagvolgyi C."/>
            <person name="Papp T."/>
            <person name="Martin F.M."/>
            <person name="Miettinen O."/>
            <person name="Hibbett D.S."/>
            <person name="Nagy L.G."/>
        </authorList>
    </citation>
    <scope>NUCLEOTIDE SEQUENCE [LARGE SCALE GENOMIC DNA]</scope>
    <source>
        <strain evidence="1 2">NL-1719</strain>
    </source>
</reference>
<feature type="non-terminal residue" evidence="1">
    <location>
        <position position="123"/>
    </location>
</feature>